<accession>A0A6J5VFI7</accession>
<sequence length="82" mass="9415">MPTYLPTYLVPNRWATYFEHCCFNLLHSNLIILDHNNGLCTLPASNCSPSREAKLQLPYHTRKNGNGNSMNFVGIHWIEVLI</sequence>
<evidence type="ECO:0000313" key="3">
    <source>
        <dbReference type="Proteomes" id="UP000507222"/>
    </source>
</evidence>
<reference evidence="1 3" key="2">
    <citation type="submission" date="2020-05" db="EMBL/GenBank/DDBJ databases">
        <authorList>
            <person name="Campoy J."/>
            <person name="Schneeberger K."/>
            <person name="Spophaly S."/>
        </authorList>
    </citation>
    <scope>NUCLEOTIDE SEQUENCE [LARGE SCALE GENOMIC DNA]</scope>
    <source>
        <strain evidence="1">PruArmRojPasFocal</strain>
    </source>
</reference>
<dbReference type="EMBL" id="CAEKKB010000007">
    <property type="protein sequence ID" value="CAB4316756.1"/>
    <property type="molecule type" value="Genomic_DNA"/>
</dbReference>
<keyword evidence="4" id="KW-1185">Reference proteome</keyword>
<dbReference type="AlphaFoldDB" id="A0A6J5VFI7"/>
<reference evidence="4" key="1">
    <citation type="journal article" date="2020" name="Genome Biol.">
        <title>Gamete binning: chromosome-level and haplotype-resolved genome assembly enabled by high-throughput single-cell sequencing of gamete genomes.</title>
        <authorList>
            <person name="Campoy J.A."/>
            <person name="Sun H."/>
            <person name="Goel M."/>
            <person name="Jiao W.-B."/>
            <person name="Folz-Donahue K."/>
            <person name="Wang N."/>
            <person name="Rubio M."/>
            <person name="Liu C."/>
            <person name="Kukat C."/>
            <person name="Ruiz D."/>
            <person name="Huettel B."/>
            <person name="Schneeberger K."/>
        </authorList>
    </citation>
    <scope>NUCLEOTIDE SEQUENCE [LARGE SCALE GENOMIC DNA]</scope>
    <source>
        <strain evidence="4">cv. Rojo Pasion</strain>
    </source>
</reference>
<evidence type="ECO:0000313" key="2">
    <source>
        <dbReference type="EMBL" id="CAB4316756.1"/>
    </source>
</evidence>
<dbReference type="Proteomes" id="UP000507245">
    <property type="component" value="Unassembled WGS sequence"/>
</dbReference>
<name>A0A6J5VFI7_PRUAR</name>
<protein>
    <submittedName>
        <fullName evidence="1">Uncharacterized protein</fullName>
    </submittedName>
</protein>
<proteinExistence type="predicted"/>
<evidence type="ECO:0000313" key="4">
    <source>
        <dbReference type="Proteomes" id="UP000507245"/>
    </source>
</evidence>
<evidence type="ECO:0000313" key="1">
    <source>
        <dbReference type="EMBL" id="CAB4286397.1"/>
    </source>
</evidence>
<dbReference type="Proteomes" id="UP000507222">
    <property type="component" value="Unassembled WGS sequence"/>
</dbReference>
<dbReference type="EMBL" id="CAEKDK010000007">
    <property type="protein sequence ID" value="CAB4286397.1"/>
    <property type="molecule type" value="Genomic_DNA"/>
</dbReference>
<organism evidence="1 3">
    <name type="scientific">Prunus armeniaca</name>
    <name type="common">Apricot</name>
    <name type="synonym">Armeniaca vulgaris</name>
    <dbReference type="NCBI Taxonomy" id="36596"/>
    <lineage>
        <taxon>Eukaryota</taxon>
        <taxon>Viridiplantae</taxon>
        <taxon>Streptophyta</taxon>
        <taxon>Embryophyta</taxon>
        <taxon>Tracheophyta</taxon>
        <taxon>Spermatophyta</taxon>
        <taxon>Magnoliopsida</taxon>
        <taxon>eudicotyledons</taxon>
        <taxon>Gunneridae</taxon>
        <taxon>Pentapetalae</taxon>
        <taxon>rosids</taxon>
        <taxon>fabids</taxon>
        <taxon>Rosales</taxon>
        <taxon>Rosaceae</taxon>
        <taxon>Amygdaloideae</taxon>
        <taxon>Amygdaleae</taxon>
        <taxon>Prunus</taxon>
    </lineage>
</organism>
<gene>
    <name evidence="1" type="ORF">CURHAP_LOCUS43604</name>
    <name evidence="2" type="ORF">ORAREDHAP_LOCUS42983</name>
</gene>